<evidence type="ECO:0000256" key="5">
    <source>
        <dbReference type="ARBA" id="ARBA00023295"/>
    </source>
</evidence>
<dbReference type="InterPro" id="IPR050226">
    <property type="entry name" value="NagZ_Beta-hexosaminidase"/>
</dbReference>
<evidence type="ECO:0000256" key="1">
    <source>
        <dbReference type="ARBA" id="ARBA00001231"/>
    </source>
</evidence>
<dbReference type="InterPro" id="IPR036962">
    <property type="entry name" value="Glyco_hydro_3_N_sf"/>
</dbReference>
<dbReference type="GO" id="GO:0005975">
    <property type="term" value="P:carbohydrate metabolic process"/>
    <property type="evidence" value="ECO:0007669"/>
    <property type="project" value="InterPro"/>
</dbReference>
<gene>
    <name evidence="7" type="ORF">EG19_06880</name>
</gene>
<dbReference type="PANTHER" id="PTHR30480">
    <property type="entry name" value="BETA-HEXOSAMINIDASE-RELATED"/>
    <property type="match status" value="1"/>
</dbReference>
<proteinExistence type="inferred from homology"/>
<dbReference type="PANTHER" id="PTHR30480:SF13">
    <property type="entry name" value="BETA-HEXOSAMINIDASE"/>
    <property type="match status" value="1"/>
</dbReference>
<comment type="catalytic activity">
    <reaction evidence="1">
        <text>Hydrolysis of terminal non-reducing N-acetyl-D-hexosamine residues in N-acetyl-beta-D-hexosaminides.</text>
        <dbReference type="EC" id="3.2.1.52"/>
    </reaction>
</comment>
<comment type="caution">
    <text evidence="7">The sequence shown here is derived from an EMBL/GenBank/DDBJ whole genome shotgun (WGS) entry which is preliminary data.</text>
</comment>
<dbReference type="GO" id="GO:0004563">
    <property type="term" value="F:beta-N-acetylhexosaminidase activity"/>
    <property type="evidence" value="ECO:0007669"/>
    <property type="project" value="UniProtKB-EC"/>
</dbReference>
<sequence>MSGHPWLVCGVAGLQLSPEERALLQALQPGGMILFARNLQSPAQAQDLVASLRELPGSPYVAVDLEGGRVNRLRALLGELPSPQELSRHGEEAARALGEACGAACAALGINVDLAPVVDVAGEASFLAEEGRCWGHSVEDVARLAGAFLAGLECFGVAGCLKHFPGLGSGPVDSHRELPVLGDEVKLHREAFGKLASPERAVMVAHALAPGLGEAVAPASLSRKIVSLVPREAGLIMADDVEMGALAAWGSLEERATAALMAGCHQVLLCNALEARQAVADYVDFWAEKDPALAAALERASFRVSRFARGTVSPVSWAEAQERAAEVRQRWGKA</sequence>
<dbReference type="GO" id="GO:0009254">
    <property type="term" value="P:peptidoglycan turnover"/>
    <property type="evidence" value="ECO:0007669"/>
    <property type="project" value="TreeGrafter"/>
</dbReference>
<dbReference type="EMBL" id="JMFG01000025">
    <property type="protein sequence ID" value="KDA53205.1"/>
    <property type="molecule type" value="Genomic_DNA"/>
</dbReference>
<dbReference type="Gene3D" id="3.20.20.300">
    <property type="entry name" value="Glycoside hydrolase, family 3, N-terminal domain"/>
    <property type="match status" value="1"/>
</dbReference>
<organism evidence="7 8">
    <name type="scientific">Thermoanaerobaculum aquaticum</name>
    <dbReference type="NCBI Taxonomy" id="1312852"/>
    <lineage>
        <taxon>Bacteria</taxon>
        <taxon>Pseudomonadati</taxon>
        <taxon>Acidobacteriota</taxon>
        <taxon>Thermoanaerobaculia</taxon>
        <taxon>Thermoanaerobaculales</taxon>
        <taxon>Thermoanaerobaculaceae</taxon>
        <taxon>Thermoanaerobaculum</taxon>
    </lineage>
</organism>
<keyword evidence="4" id="KW-0378">Hydrolase</keyword>
<dbReference type="Proteomes" id="UP000027284">
    <property type="component" value="Unassembled WGS sequence"/>
</dbReference>
<dbReference type="Pfam" id="PF00933">
    <property type="entry name" value="Glyco_hydro_3"/>
    <property type="match status" value="1"/>
</dbReference>
<evidence type="ECO:0000313" key="8">
    <source>
        <dbReference type="Proteomes" id="UP000027284"/>
    </source>
</evidence>
<dbReference type="RefSeq" id="WP_053335192.1">
    <property type="nucleotide sequence ID" value="NZ_JMFG01000025.1"/>
</dbReference>
<name>A0A062XXH1_9BACT</name>
<dbReference type="AlphaFoldDB" id="A0A062XXH1"/>
<evidence type="ECO:0000256" key="4">
    <source>
        <dbReference type="ARBA" id="ARBA00022801"/>
    </source>
</evidence>
<dbReference type="InterPro" id="IPR017853">
    <property type="entry name" value="GH"/>
</dbReference>
<feature type="domain" description="Glycoside hydrolase family 3 N-terminal" evidence="6">
    <location>
        <begin position="16"/>
        <end position="299"/>
    </location>
</feature>
<dbReference type="STRING" id="1312852.EG19_06880"/>
<comment type="similarity">
    <text evidence="2">Belongs to the glycosyl hydrolase 3 family.</text>
</comment>
<dbReference type="EC" id="3.2.1.52" evidence="3"/>
<reference evidence="7 8" key="1">
    <citation type="submission" date="2014-04" db="EMBL/GenBank/DDBJ databases">
        <title>The Genome Sequence of Thermoanaerobaculum aquaticum MP-01, The First Cultivated Group 23 Acidobacterium.</title>
        <authorList>
            <person name="Stamps B.W."/>
            <person name="Losey N.A."/>
            <person name="Lawson P.A."/>
            <person name="Stevenson B.S."/>
        </authorList>
    </citation>
    <scope>NUCLEOTIDE SEQUENCE [LARGE SCALE GENOMIC DNA]</scope>
    <source>
        <strain evidence="7 8">MP-01</strain>
    </source>
</reference>
<dbReference type="OrthoDB" id="9805821at2"/>
<keyword evidence="8" id="KW-1185">Reference proteome</keyword>
<keyword evidence="5" id="KW-0326">Glycosidase</keyword>
<dbReference type="SUPFAM" id="SSF51445">
    <property type="entry name" value="(Trans)glycosidases"/>
    <property type="match status" value="1"/>
</dbReference>
<evidence type="ECO:0000256" key="2">
    <source>
        <dbReference type="ARBA" id="ARBA00005336"/>
    </source>
</evidence>
<protein>
    <recommendedName>
        <fullName evidence="3">beta-N-acetylhexosaminidase</fullName>
        <ecNumber evidence="3">3.2.1.52</ecNumber>
    </recommendedName>
</protein>
<evidence type="ECO:0000259" key="6">
    <source>
        <dbReference type="Pfam" id="PF00933"/>
    </source>
</evidence>
<dbReference type="InterPro" id="IPR001764">
    <property type="entry name" value="Glyco_hydro_3_N"/>
</dbReference>
<accession>A0A062XXH1</accession>
<evidence type="ECO:0000313" key="7">
    <source>
        <dbReference type="EMBL" id="KDA53205.1"/>
    </source>
</evidence>
<evidence type="ECO:0000256" key="3">
    <source>
        <dbReference type="ARBA" id="ARBA00012663"/>
    </source>
</evidence>